<dbReference type="InterPro" id="IPR036390">
    <property type="entry name" value="WH_DNA-bd_sf"/>
</dbReference>
<dbReference type="GO" id="GO:0003700">
    <property type="term" value="F:DNA-binding transcription factor activity"/>
    <property type="evidence" value="ECO:0007669"/>
    <property type="project" value="InterPro"/>
</dbReference>
<dbReference type="InterPro" id="IPR046335">
    <property type="entry name" value="LacI/GalR-like_sensor"/>
</dbReference>
<dbReference type="PANTHER" id="PTHR30146:SF109">
    <property type="entry name" value="HTH-TYPE TRANSCRIPTIONAL REGULATOR GALS"/>
    <property type="match status" value="1"/>
</dbReference>
<dbReference type="Proteomes" id="UP000240357">
    <property type="component" value="Unassembled WGS sequence"/>
</dbReference>
<keyword evidence="3" id="KW-0804">Transcription</keyword>
<evidence type="ECO:0000256" key="1">
    <source>
        <dbReference type="ARBA" id="ARBA00023015"/>
    </source>
</evidence>
<dbReference type="OrthoDB" id="9815017at2"/>
<dbReference type="Gene3D" id="1.10.10.10">
    <property type="entry name" value="Winged helix-like DNA-binding domain superfamily/Winged helix DNA-binding domain"/>
    <property type="match status" value="1"/>
</dbReference>
<feature type="domain" description="HTH gntR-type" evidence="4">
    <location>
        <begin position="3"/>
        <end position="71"/>
    </location>
</feature>
<evidence type="ECO:0000256" key="2">
    <source>
        <dbReference type="ARBA" id="ARBA00023125"/>
    </source>
</evidence>
<evidence type="ECO:0000259" key="4">
    <source>
        <dbReference type="PROSITE" id="PS50949"/>
    </source>
</evidence>
<protein>
    <recommendedName>
        <fullName evidence="4">HTH gntR-type domain-containing protein</fullName>
    </recommendedName>
</protein>
<organism evidence="5 6">
    <name type="scientific">Adhaeribacter arboris</name>
    <dbReference type="NCBI Taxonomy" id="2072846"/>
    <lineage>
        <taxon>Bacteria</taxon>
        <taxon>Pseudomonadati</taxon>
        <taxon>Bacteroidota</taxon>
        <taxon>Cytophagia</taxon>
        <taxon>Cytophagales</taxon>
        <taxon>Hymenobacteraceae</taxon>
        <taxon>Adhaeribacter</taxon>
    </lineage>
</organism>
<dbReference type="SMART" id="SM00345">
    <property type="entry name" value="HTH_GNTR"/>
    <property type="match status" value="1"/>
</dbReference>
<dbReference type="SUPFAM" id="SSF53822">
    <property type="entry name" value="Periplasmic binding protein-like I"/>
    <property type="match status" value="1"/>
</dbReference>
<dbReference type="PROSITE" id="PS50949">
    <property type="entry name" value="HTH_GNTR"/>
    <property type="match status" value="1"/>
</dbReference>
<sequence length="362" mass="40263">MSAKKISDTVSRFRENILNGKLPYGSLLPTEKELAAEMQVSRPTVAKVYNALQKEGLLKKTPGQGTTVVFNGERKRYTFGLLLPGAGESEIFGAIHDYFLAIEKEKELKFLWDGAIANNAQVRQNTITKICERYLEEKVSGVFFAPLERTENASLVNKSVCELLDRENIPVILIDRDIYSFPNRSKYPVIGLDNFQAGYVMTKHLIDAGCEKIFFFYRKNSANSIYKRIAGCSSACFDANIPFSKQHIIVGDPSDTHLVGRMKIVPGKTGVLCANDSTAAVIMSSFKQTGTVVSKQVLVAGYDDMKYGKVLQPTLTTYQQPLFEIVTSSYEMMLSRLSSQHSVAADINLTGELIVRESTQFS</sequence>
<name>A0A2T2YDE9_9BACT</name>
<proteinExistence type="predicted"/>
<keyword evidence="1" id="KW-0805">Transcription regulation</keyword>
<dbReference type="Pfam" id="PF00392">
    <property type="entry name" value="GntR"/>
    <property type="match status" value="1"/>
</dbReference>
<keyword evidence="2" id="KW-0238">DNA-binding</keyword>
<dbReference type="Pfam" id="PF13377">
    <property type="entry name" value="Peripla_BP_3"/>
    <property type="match status" value="1"/>
</dbReference>
<dbReference type="InterPro" id="IPR036388">
    <property type="entry name" value="WH-like_DNA-bd_sf"/>
</dbReference>
<dbReference type="InterPro" id="IPR000524">
    <property type="entry name" value="Tscrpt_reg_HTH_GntR"/>
</dbReference>
<dbReference type="CDD" id="cd07377">
    <property type="entry name" value="WHTH_GntR"/>
    <property type="match status" value="1"/>
</dbReference>
<accession>A0A2T2YDE9</accession>
<dbReference type="InterPro" id="IPR028082">
    <property type="entry name" value="Peripla_BP_I"/>
</dbReference>
<dbReference type="GO" id="GO:0000976">
    <property type="term" value="F:transcription cis-regulatory region binding"/>
    <property type="evidence" value="ECO:0007669"/>
    <property type="project" value="TreeGrafter"/>
</dbReference>
<gene>
    <name evidence="5" type="ORF">AHMF7605_08375</name>
</gene>
<reference evidence="5 6" key="1">
    <citation type="submission" date="2018-03" db="EMBL/GenBank/DDBJ databases">
        <title>Adhaeribacter sp. HMF7605 Genome sequencing and assembly.</title>
        <authorList>
            <person name="Kang H."/>
            <person name="Kang J."/>
            <person name="Cha I."/>
            <person name="Kim H."/>
            <person name="Joh K."/>
        </authorList>
    </citation>
    <scope>NUCLEOTIDE SEQUENCE [LARGE SCALE GENOMIC DNA]</scope>
    <source>
        <strain evidence="5 6">HMF7605</strain>
    </source>
</reference>
<dbReference type="PRINTS" id="PR00035">
    <property type="entry name" value="HTHGNTR"/>
</dbReference>
<evidence type="ECO:0000313" key="5">
    <source>
        <dbReference type="EMBL" id="PSR53539.1"/>
    </source>
</evidence>
<evidence type="ECO:0000256" key="3">
    <source>
        <dbReference type="ARBA" id="ARBA00023163"/>
    </source>
</evidence>
<dbReference type="CDD" id="cd06267">
    <property type="entry name" value="PBP1_LacI_sugar_binding-like"/>
    <property type="match status" value="1"/>
</dbReference>
<dbReference type="EMBL" id="PYFT01000001">
    <property type="protein sequence ID" value="PSR53539.1"/>
    <property type="molecule type" value="Genomic_DNA"/>
</dbReference>
<dbReference type="Gene3D" id="3.40.50.2300">
    <property type="match status" value="2"/>
</dbReference>
<dbReference type="RefSeq" id="WP_106928264.1">
    <property type="nucleotide sequence ID" value="NZ_PYFT01000001.1"/>
</dbReference>
<dbReference type="AlphaFoldDB" id="A0A2T2YDE9"/>
<comment type="caution">
    <text evidence="5">The sequence shown here is derived from an EMBL/GenBank/DDBJ whole genome shotgun (WGS) entry which is preliminary data.</text>
</comment>
<dbReference type="PANTHER" id="PTHR30146">
    <property type="entry name" value="LACI-RELATED TRANSCRIPTIONAL REPRESSOR"/>
    <property type="match status" value="1"/>
</dbReference>
<keyword evidence="6" id="KW-1185">Reference proteome</keyword>
<dbReference type="SUPFAM" id="SSF46785">
    <property type="entry name" value="Winged helix' DNA-binding domain"/>
    <property type="match status" value="1"/>
</dbReference>
<evidence type="ECO:0000313" key="6">
    <source>
        <dbReference type="Proteomes" id="UP000240357"/>
    </source>
</evidence>